<evidence type="ECO:0000256" key="1">
    <source>
        <dbReference type="ARBA" id="ARBA00004401"/>
    </source>
</evidence>
<dbReference type="Ensembl" id="ENSCGRT00001015458.1">
    <property type="protein sequence ID" value="ENSCGRP00001011229.1"/>
    <property type="gene ID" value="ENSCGRG00001012923.1"/>
</dbReference>
<gene>
    <name evidence="12 15" type="primary">Clec12a</name>
</gene>
<dbReference type="OrthoDB" id="10059571at2759"/>
<dbReference type="KEGG" id="cge:100769792"/>
<evidence type="ECO:0000313" key="15">
    <source>
        <dbReference type="RefSeq" id="XP_027285623.1"/>
    </source>
</evidence>
<dbReference type="Pfam" id="PF00059">
    <property type="entry name" value="Lectin_C"/>
    <property type="match status" value="1"/>
</dbReference>
<dbReference type="InterPro" id="IPR042916">
    <property type="entry name" value="CLEC12A/B"/>
</dbReference>
<keyword evidence="14" id="KW-1185">Reference proteome</keyword>
<keyword evidence="5 10" id="KW-1133">Transmembrane helix</keyword>
<evidence type="ECO:0000256" key="8">
    <source>
        <dbReference type="ARBA" id="ARBA00023170"/>
    </source>
</evidence>
<feature type="transmembrane region" description="Helical" evidence="10">
    <location>
        <begin position="43"/>
        <end position="64"/>
    </location>
</feature>
<dbReference type="InterPro" id="IPR016186">
    <property type="entry name" value="C-type_lectin-like/link_sf"/>
</dbReference>
<dbReference type="SMART" id="SM00034">
    <property type="entry name" value="CLECT"/>
    <property type="match status" value="1"/>
</dbReference>
<organism evidence="12 13">
    <name type="scientific">Cricetulus griseus</name>
    <name type="common">Chinese hamster</name>
    <name type="synonym">Cricetulus barabensis griseus</name>
    <dbReference type="NCBI Taxonomy" id="10029"/>
    <lineage>
        <taxon>Eukaryota</taxon>
        <taxon>Metazoa</taxon>
        <taxon>Chordata</taxon>
        <taxon>Craniata</taxon>
        <taxon>Vertebrata</taxon>
        <taxon>Euteleostomi</taxon>
        <taxon>Mammalia</taxon>
        <taxon>Eutheria</taxon>
        <taxon>Euarchontoglires</taxon>
        <taxon>Glires</taxon>
        <taxon>Rodentia</taxon>
        <taxon>Myomorpha</taxon>
        <taxon>Muroidea</taxon>
        <taxon>Cricetidae</taxon>
        <taxon>Cricetinae</taxon>
        <taxon>Cricetulus</taxon>
    </lineage>
</organism>
<evidence type="ECO:0000256" key="2">
    <source>
        <dbReference type="ARBA" id="ARBA00022475"/>
    </source>
</evidence>
<reference evidence="14" key="2">
    <citation type="journal article" date="2020" name="Biotechnol. Bioeng.">
        <title>Chromosome-scale scaffolds for the Chinese hamster reference genome assembly to facilitate the study of the CHO epigenome.</title>
        <authorList>
            <person name="Hilliard W."/>
            <person name="MacDonald M."/>
            <person name="Lee K.H."/>
        </authorList>
    </citation>
    <scope>NUCLEOTIDE SEQUENCE [LARGE SCALE GENOMIC DNA]</scope>
    <source>
        <strain evidence="14">17A/GY</strain>
    </source>
</reference>
<accession>A0A8C2LZW5</accession>
<keyword evidence="8" id="KW-0675">Receptor</keyword>
<dbReference type="GO" id="GO:1902564">
    <property type="term" value="P:negative regulation of neutrophil activation"/>
    <property type="evidence" value="ECO:0007669"/>
    <property type="project" value="Ensembl"/>
</dbReference>
<dbReference type="Gene3D" id="3.10.100.10">
    <property type="entry name" value="Mannose-Binding Protein A, subunit A"/>
    <property type="match status" value="1"/>
</dbReference>
<sequence length="268" mass="30408">MSEEIVYAHLKLRDSVKKENMQKSEKHRGEVPSAPSCSQHKTVLILILLCLLMLVGLGVLGGLFHTTLETEIIKSNELQGIKEELQRNISLQLMLNHNSSKIIGNLSAMLQKTATQLCRELYKKEPEHKCKPCPKGSKWYKDSCYFKLGGLRTWQKSEIQCSVQNASLLKIKNKSVLEFVKSERLNNYWLGLSPRKDQAKSEKLTETIFLSAGFEGSMPDLSKMYCGHIQGMYVYYSPCIWEKNVMCEGTASNVQVESVLNDLPEESL</sequence>
<evidence type="ECO:0000256" key="5">
    <source>
        <dbReference type="ARBA" id="ARBA00022989"/>
    </source>
</evidence>
<feature type="domain" description="C-type lectin" evidence="11">
    <location>
        <begin position="140"/>
        <end position="248"/>
    </location>
</feature>
<keyword evidence="6 10" id="KW-0472">Membrane</keyword>
<dbReference type="CTD" id="160364"/>
<proteinExistence type="predicted"/>
<comment type="subcellular location">
    <subcellularLocation>
        <location evidence="1">Cell membrane</location>
        <topology evidence="1">Single-pass type II membrane protein</topology>
    </subcellularLocation>
</comment>
<dbReference type="Proteomes" id="UP001108280">
    <property type="component" value="Chromosome 8"/>
</dbReference>
<dbReference type="InterPro" id="IPR016187">
    <property type="entry name" value="CTDL_fold"/>
</dbReference>
<dbReference type="RefSeq" id="XP_027285623.1">
    <property type="nucleotide sequence ID" value="XM_027429822.2"/>
</dbReference>
<evidence type="ECO:0000313" key="12">
    <source>
        <dbReference type="Ensembl" id="ENSCGRP00001011229.1"/>
    </source>
</evidence>
<name>A0A8C2LZW5_CRIGR</name>
<evidence type="ECO:0000313" key="14">
    <source>
        <dbReference type="Proteomes" id="UP001108280"/>
    </source>
</evidence>
<keyword evidence="4" id="KW-0735">Signal-anchor</keyword>
<reference evidence="14" key="1">
    <citation type="journal article" date="2018" name="Biotechnol. Bioeng.">
        <title>A reference genome of the Chinese hamster based on a hybrid assembly strategy.</title>
        <authorList>
            <person name="Rupp O."/>
            <person name="MacDonald M.L."/>
            <person name="Li S."/>
            <person name="Dhiman H."/>
            <person name="Polson S."/>
            <person name="Griep S."/>
            <person name="Heffner K."/>
            <person name="Hernandez I."/>
            <person name="Brinkrolf K."/>
            <person name="Jadhav V."/>
            <person name="Samoudi M."/>
            <person name="Hao H."/>
            <person name="Kingham B."/>
            <person name="Goesmann A."/>
            <person name="Betenbaugh M.J."/>
            <person name="Lewis N.E."/>
            <person name="Borth N."/>
            <person name="Lee K.H."/>
        </authorList>
    </citation>
    <scope>NUCLEOTIDE SEQUENCE [LARGE SCALE GENOMIC DNA]</scope>
    <source>
        <strain evidence="14">17A/GY</strain>
    </source>
</reference>
<evidence type="ECO:0000313" key="13">
    <source>
        <dbReference type="Proteomes" id="UP000694386"/>
    </source>
</evidence>
<dbReference type="PANTHER" id="PTHR47647">
    <property type="entry name" value="C-TYPE LECTIN DOMAIN FAMILY 12 MEMBER B"/>
    <property type="match status" value="1"/>
</dbReference>
<evidence type="ECO:0000256" key="4">
    <source>
        <dbReference type="ARBA" id="ARBA00022968"/>
    </source>
</evidence>
<dbReference type="PROSITE" id="PS50041">
    <property type="entry name" value="C_TYPE_LECTIN_2"/>
    <property type="match status" value="1"/>
</dbReference>
<dbReference type="Proteomes" id="UP000694386">
    <property type="component" value="Unplaced"/>
</dbReference>
<dbReference type="GO" id="GO:0030545">
    <property type="term" value="F:signaling receptor regulator activity"/>
    <property type="evidence" value="ECO:0007669"/>
    <property type="project" value="InterPro"/>
</dbReference>
<evidence type="ECO:0000256" key="7">
    <source>
        <dbReference type="ARBA" id="ARBA00023157"/>
    </source>
</evidence>
<dbReference type="GeneID" id="100769792"/>
<evidence type="ECO:0000256" key="6">
    <source>
        <dbReference type="ARBA" id="ARBA00023136"/>
    </source>
</evidence>
<dbReference type="GO" id="GO:0004888">
    <property type="term" value="F:transmembrane signaling receptor activity"/>
    <property type="evidence" value="ECO:0007669"/>
    <property type="project" value="Ensembl"/>
</dbReference>
<keyword evidence="3 10" id="KW-0812">Transmembrane</keyword>
<dbReference type="RefSeq" id="XP_003509294.1">
    <property type="nucleotide sequence ID" value="XM_003509246.5"/>
</dbReference>
<dbReference type="GO" id="GO:0005886">
    <property type="term" value="C:plasma membrane"/>
    <property type="evidence" value="ECO:0007669"/>
    <property type="project" value="UniProtKB-SubCell"/>
</dbReference>
<reference evidence="12" key="4">
    <citation type="submission" date="2025-05" db="UniProtKB">
        <authorList>
            <consortium name="Ensembl"/>
        </authorList>
    </citation>
    <scope>IDENTIFICATION</scope>
</reference>
<keyword evidence="2" id="KW-1003">Cell membrane</keyword>
<dbReference type="PANTHER" id="PTHR47647:SF2">
    <property type="entry name" value="C-TYPE LECTIN DOMAIN FAMILY 12 MEMBER A"/>
    <property type="match status" value="1"/>
</dbReference>
<reference evidence="15" key="3">
    <citation type="submission" date="2025-04" db="UniProtKB">
        <authorList>
            <consortium name="RefSeq"/>
        </authorList>
    </citation>
    <scope>IDENTIFICATION</scope>
    <source>
        <strain evidence="15">17A/GY</strain>
        <tissue evidence="15">Liver</tissue>
    </source>
</reference>
<dbReference type="InterPro" id="IPR001304">
    <property type="entry name" value="C-type_lectin-like"/>
</dbReference>
<dbReference type="GO" id="GO:0038187">
    <property type="term" value="F:pattern recognition receptor activity"/>
    <property type="evidence" value="ECO:0007669"/>
    <property type="project" value="Ensembl"/>
</dbReference>
<evidence type="ECO:0000256" key="10">
    <source>
        <dbReference type="SAM" id="Phobius"/>
    </source>
</evidence>
<keyword evidence="7" id="KW-1015">Disulfide bond</keyword>
<dbReference type="GeneTree" id="ENSGT00940000162719"/>
<dbReference type="OMA" id="TWMWHED"/>
<dbReference type="SUPFAM" id="SSF56436">
    <property type="entry name" value="C-type lectin-like"/>
    <property type="match status" value="1"/>
</dbReference>
<evidence type="ECO:0000256" key="3">
    <source>
        <dbReference type="ARBA" id="ARBA00022692"/>
    </source>
</evidence>
<dbReference type="GO" id="GO:0032815">
    <property type="term" value="P:negative regulation of natural killer cell activation"/>
    <property type="evidence" value="ECO:0007669"/>
    <property type="project" value="Ensembl"/>
</dbReference>
<dbReference type="GO" id="GO:2001199">
    <property type="term" value="P:negative regulation of dendritic cell differentiation"/>
    <property type="evidence" value="ECO:0007669"/>
    <property type="project" value="Ensembl"/>
</dbReference>
<evidence type="ECO:0000259" key="11">
    <source>
        <dbReference type="PROSITE" id="PS50041"/>
    </source>
</evidence>
<dbReference type="GO" id="GO:0050777">
    <property type="term" value="P:negative regulation of immune response"/>
    <property type="evidence" value="ECO:0007669"/>
    <property type="project" value="Ensembl"/>
</dbReference>
<protein>
    <submittedName>
        <fullName evidence="15">C-type lectin domain family 12 member A</fullName>
    </submittedName>
    <submittedName>
        <fullName evidence="12">C-type lectin domain family 12, member a</fullName>
    </submittedName>
</protein>
<evidence type="ECO:0000256" key="9">
    <source>
        <dbReference type="ARBA" id="ARBA00023180"/>
    </source>
</evidence>
<dbReference type="AlphaFoldDB" id="A0A8C2LZW5"/>
<keyword evidence="9" id="KW-0325">Glycoprotein</keyword>